<dbReference type="InterPro" id="IPR001678">
    <property type="entry name" value="MeTrfase_RsmB-F_NOP2_dom"/>
</dbReference>
<dbReference type="EC" id="2.1.1.311" evidence="7"/>
<gene>
    <name evidence="7" type="primary">NSUN5</name>
    <name evidence="7" type="ORF">MHBO_001218</name>
</gene>
<evidence type="ECO:0000313" key="8">
    <source>
        <dbReference type="Proteomes" id="UP001439008"/>
    </source>
</evidence>
<dbReference type="InterPro" id="IPR029063">
    <property type="entry name" value="SAM-dependent_MTases_sf"/>
</dbReference>
<dbReference type="PRINTS" id="PR02008">
    <property type="entry name" value="RCMTFAMILY"/>
</dbReference>
<keyword evidence="4 5" id="KW-0694">RNA-binding</keyword>
<comment type="similarity">
    <text evidence="5">Belongs to the class I-like SAM-binding methyltransferase superfamily. RsmB/NOP family.</text>
</comment>
<comment type="caution">
    <text evidence="7">The sequence shown here is derived from an EMBL/GenBank/DDBJ whole genome shotgun (WGS) entry which is preliminary data.</text>
</comment>
<feature type="binding site" evidence="5">
    <location>
        <begin position="212"/>
        <end position="218"/>
    </location>
    <ligand>
        <name>S-adenosyl-L-methionine</name>
        <dbReference type="ChEBI" id="CHEBI:59789"/>
    </ligand>
</feature>
<evidence type="ECO:0000256" key="4">
    <source>
        <dbReference type="ARBA" id="ARBA00022884"/>
    </source>
</evidence>
<dbReference type="InterPro" id="IPR023267">
    <property type="entry name" value="RCMT"/>
</dbReference>
<dbReference type="EMBL" id="JBDODL010000270">
    <property type="protein sequence ID" value="MES1919373.1"/>
    <property type="molecule type" value="Genomic_DNA"/>
</dbReference>
<feature type="active site" description="Nucleophile" evidence="5">
    <location>
        <position position="339"/>
    </location>
</feature>
<dbReference type="Pfam" id="PF01189">
    <property type="entry name" value="Methyltr_RsmB-F"/>
    <property type="match status" value="1"/>
</dbReference>
<dbReference type="PANTHER" id="PTHR22807:SF4">
    <property type="entry name" value="28S RRNA (CYTOSINE-C(5))-METHYLTRANSFERASE"/>
    <property type="match status" value="1"/>
</dbReference>
<dbReference type="Gene3D" id="3.40.50.150">
    <property type="entry name" value="Vaccinia Virus protein VP39"/>
    <property type="match status" value="1"/>
</dbReference>
<evidence type="ECO:0000256" key="3">
    <source>
        <dbReference type="ARBA" id="ARBA00022691"/>
    </source>
</evidence>
<dbReference type="Pfam" id="PF21153">
    <property type="entry name" value="NSUN5_N"/>
    <property type="match status" value="1"/>
</dbReference>
<accession>A0ABV2AJ21</accession>
<feature type="binding site" evidence="5">
    <location>
        <position position="235"/>
    </location>
    <ligand>
        <name>S-adenosyl-L-methionine</name>
        <dbReference type="ChEBI" id="CHEBI:59789"/>
    </ligand>
</feature>
<feature type="domain" description="SAM-dependent MTase RsmB/NOP-type" evidence="6">
    <location>
        <begin position="114"/>
        <end position="404"/>
    </location>
</feature>
<dbReference type="PROSITE" id="PS51686">
    <property type="entry name" value="SAM_MT_RSMB_NOP"/>
    <property type="match status" value="1"/>
</dbReference>
<dbReference type="InterPro" id="IPR049560">
    <property type="entry name" value="MeTrfase_RsmB-F_NOP2_cat"/>
</dbReference>
<evidence type="ECO:0000313" key="7">
    <source>
        <dbReference type="EMBL" id="MES1919373.1"/>
    </source>
</evidence>
<evidence type="ECO:0000256" key="2">
    <source>
        <dbReference type="ARBA" id="ARBA00022679"/>
    </source>
</evidence>
<proteinExistence type="inferred from homology"/>
<protein>
    <submittedName>
        <fullName evidence="7">28S rRNA (Cytosine-C(5))-methyltransferase</fullName>
        <ecNumber evidence="7">2.1.1.311</ecNumber>
    </submittedName>
</protein>
<feature type="binding site" evidence="5">
    <location>
        <position position="280"/>
    </location>
    <ligand>
        <name>S-adenosyl-L-methionine</name>
        <dbReference type="ChEBI" id="CHEBI:59789"/>
    </ligand>
</feature>
<evidence type="ECO:0000256" key="1">
    <source>
        <dbReference type="ARBA" id="ARBA00022603"/>
    </source>
</evidence>
<sequence>MSKNYVDAGSVVQNVLDGKGLKAELTRFNNQNVTLLATETLKYIFVLDSLFKNSGFLKKVKLVRSKILVSVVMVYDLCLGQGKITGGGKIKKLIYSHQNSLKTSLSRIKISCGAVNNEDLIPKEIKNYNQMKIYGKVHKQNLLYSRLKSDELKFDDFIPDLLILDRNAIARNKSLKLLIEEGAIVVQDKSSCFPVFALKKLGFGEGDIIDACAAPGNKSLQLSNSFKKSRIFSFEINSNRFKTLKKRLSIQNTKNVFARNVDFLNVEHTQYSTAKAILIDPSCSGSGTIFRNIDQWVQRKLKTENELRQEMNKYSKLQYKLVCHAMKFPNVDLIIYSTCSVKEEENEKVVKKILQNHEHFGLVKILPKWKRRAFKNYFNWEMMVRVDHIEDETGGFFVAGFVRKKSGNNLDCSKNCIFADEKKIFYKKLRLFDK</sequence>
<dbReference type="InterPro" id="IPR048889">
    <property type="entry name" value="NSUN5_RCM1_N"/>
</dbReference>
<keyword evidence="1 5" id="KW-0489">Methyltransferase</keyword>
<reference evidence="7 8" key="1">
    <citation type="journal article" date="2024" name="BMC Biol.">
        <title>Comparative genomics of Ascetosporea gives new insight into the evolutionary basis for animal parasitism in Rhizaria.</title>
        <authorList>
            <person name="Hiltunen Thoren M."/>
            <person name="Onut-Brannstrom I."/>
            <person name="Alfjorden A."/>
            <person name="Peckova H."/>
            <person name="Swords F."/>
            <person name="Hooper C."/>
            <person name="Holzer A.S."/>
            <person name="Bass D."/>
            <person name="Burki F."/>
        </authorList>
    </citation>
    <scope>NUCLEOTIDE SEQUENCE [LARGE SCALE GENOMIC DNA]</scope>
    <source>
        <strain evidence="7">20-A016</strain>
    </source>
</reference>
<keyword evidence="2 5" id="KW-0808">Transferase</keyword>
<evidence type="ECO:0000259" key="6">
    <source>
        <dbReference type="PROSITE" id="PS51686"/>
    </source>
</evidence>
<organism evidence="7 8">
    <name type="scientific">Bonamia ostreae</name>
    <dbReference type="NCBI Taxonomy" id="126728"/>
    <lineage>
        <taxon>Eukaryota</taxon>
        <taxon>Sar</taxon>
        <taxon>Rhizaria</taxon>
        <taxon>Endomyxa</taxon>
        <taxon>Ascetosporea</taxon>
        <taxon>Haplosporida</taxon>
        <taxon>Bonamia</taxon>
    </lineage>
</organism>
<dbReference type="GO" id="GO:0032259">
    <property type="term" value="P:methylation"/>
    <property type="evidence" value="ECO:0007669"/>
    <property type="project" value="UniProtKB-KW"/>
</dbReference>
<dbReference type="GO" id="GO:0008168">
    <property type="term" value="F:methyltransferase activity"/>
    <property type="evidence" value="ECO:0007669"/>
    <property type="project" value="UniProtKB-KW"/>
</dbReference>
<dbReference type="Proteomes" id="UP001439008">
    <property type="component" value="Unassembled WGS sequence"/>
</dbReference>
<dbReference type="PANTHER" id="PTHR22807">
    <property type="entry name" value="NOP2 YEAST -RELATED NOL1/NOP2/FMU SUN DOMAIN-CONTAINING"/>
    <property type="match status" value="1"/>
</dbReference>
<dbReference type="SUPFAM" id="SSF53335">
    <property type="entry name" value="S-adenosyl-L-methionine-dependent methyltransferases"/>
    <property type="match status" value="1"/>
</dbReference>
<keyword evidence="8" id="KW-1185">Reference proteome</keyword>
<evidence type="ECO:0000256" key="5">
    <source>
        <dbReference type="PROSITE-ProRule" id="PRU01023"/>
    </source>
</evidence>
<feature type="binding site" evidence="5">
    <location>
        <position position="262"/>
    </location>
    <ligand>
        <name>S-adenosyl-L-methionine</name>
        <dbReference type="ChEBI" id="CHEBI:59789"/>
    </ligand>
</feature>
<name>A0ABV2AJ21_9EUKA</name>
<keyword evidence="3 5" id="KW-0949">S-adenosyl-L-methionine</keyword>